<dbReference type="RefSeq" id="WP_166914399.1">
    <property type="nucleotide sequence ID" value="NZ_CP050253.1"/>
</dbReference>
<dbReference type="Gene3D" id="3.20.20.150">
    <property type="entry name" value="Divalent-metal-dependent TIM barrel enzymes"/>
    <property type="match status" value="1"/>
</dbReference>
<proteinExistence type="predicted"/>
<evidence type="ECO:0000313" key="3">
    <source>
        <dbReference type="Proteomes" id="UP000501168"/>
    </source>
</evidence>
<keyword evidence="3" id="KW-1185">Reference proteome</keyword>
<reference evidence="2 3" key="1">
    <citation type="submission" date="2020-03" db="EMBL/GenBank/DDBJ databases">
        <title>Complete genome sequence of Orbus sp. IPMB12 (BCRC 80908).</title>
        <authorList>
            <person name="Lo W.-S."/>
            <person name="Chang T.-H."/>
            <person name="Kuo C.-H."/>
        </authorList>
    </citation>
    <scope>NUCLEOTIDE SEQUENCE [LARGE SCALE GENOMIC DNA]</scope>
    <source>
        <strain evidence="2 3">IPMB12</strain>
    </source>
</reference>
<dbReference type="PANTHER" id="PTHR12110:SF21">
    <property type="entry name" value="XYLOSE ISOMERASE-LIKE TIM BARREL DOMAIN-CONTAINING PROTEIN"/>
    <property type="match status" value="1"/>
</dbReference>
<dbReference type="SUPFAM" id="SSF51658">
    <property type="entry name" value="Xylose isomerase-like"/>
    <property type="match status" value="1"/>
</dbReference>
<dbReference type="GO" id="GO:0016853">
    <property type="term" value="F:isomerase activity"/>
    <property type="evidence" value="ECO:0007669"/>
    <property type="project" value="UniProtKB-KW"/>
</dbReference>
<evidence type="ECO:0000259" key="1">
    <source>
        <dbReference type="Pfam" id="PF01261"/>
    </source>
</evidence>
<dbReference type="InterPro" id="IPR036237">
    <property type="entry name" value="Xyl_isomerase-like_sf"/>
</dbReference>
<keyword evidence="2" id="KW-0413">Isomerase</keyword>
<dbReference type="AlphaFoldDB" id="A0A6G9I8J2"/>
<sequence length="291" mass="33169">MKIGYNEATAMGCSDLATDLALCEKNGFDYIELRLDMLKEYLKQHSVSELKQFFQSSKIKPHALNALYTFPDFCTGKSPDDDKILLDDFIWGCDIAHEIGAQYFIIVPPLQRDPNGGPFIGSWQDTRNNCIRILERLSDIAKPYGIKLCLELVGFERSSVRTVEQAWDIVQAVSRDNVGLVFDAFNLYLYNQLNDFSVMKLVDVDKIYAVHINNGDASPDHKPTQALRRFCDSGVVNVHQFLAVLKEMNYTGMVSIETFRPEYWEKSPEWVVAEAYRTTKQLMVESGVFCS</sequence>
<accession>A0A6G9I8J2</accession>
<dbReference type="Pfam" id="PF01261">
    <property type="entry name" value="AP_endonuc_2"/>
    <property type="match status" value="1"/>
</dbReference>
<protein>
    <submittedName>
        <fullName evidence="2">Sugar phosphate isomerase/epimerase</fullName>
    </submittedName>
</protein>
<dbReference type="InterPro" id="IPR050312">
    <property type="entry name" value="IolE/XylAMocC-like"/>
</dbReference>
<dbReference type="PANTHER" id="PTHR12110">
    <property type="entry name" value="HYDROXYPYRUVATE ISOMERASE"/>
    <property type="match status" value="1"/>
</dbReference>
<organism evidence="2 3">
    <name type="scientific">Zophobihabitans entericus</name>
    <dbReference type="NCBI Taxonomy" id="1635327"/>
    <lineage>
        <taxon>Bacteria</taxon>
        <taxon>Pseudomonadati</taxon>
        <taxon>Pseudomonadota</taxon>
        <taxon>Gammaproteobacteria</taxon>
        <taxon>Orbales</taxon>
        <taxon>Orbaceae</taxon>
        <taxon>Zophobihabitans</taxon>
    </lineage>
</organism>
<dbReference type="EMBL" id="CP050253">
    <property type="protein sequence ID" value="QIQ20538.1"/>
    <property type="molecule type" value="Genomic_DNA"/>
</dbReference>
<dbReference type="Proteomes" id="UP000501168">
    <property type="component" value="Chromosome"/>
</dbReference>
<dbReference type="InterPro" id="IPR013022">
    <property type="entry name" value="Xyl_isomerase-like_TIM-brl"/>
</dbReference>
<feature type="domain" description="Xylose isomerase-like TIM barrel" evidence="1">
    <location>
        <begin position="20"/>
        <end position="271"/>
    </location>
</feature>
<evidence type="ECO:0000313" key="2">
    <source>
        <dbReference type="EMBL" id="QIQ20538.1"/>
    </source>
</evidence>
<dbReference type="KEGG" id="orb:IPMB12_01890"/>
<dbReference type="InParanoid" id="A0A6G9I8J2"/>
<name>A0A6G9I8J2_9GAMM</name>
<gene>
    <name evidence="2" type="ORF">IPMB12_01890</name>
</gene>